<reference evidence="1 2" key="1">
    <citation type="submission" date="2018-11" db="EMBL/GenBank/DDBJ databases">
        <authorList>
            <person name="Criscuolo A."/>
        </authorList>
    </citation>
    <scope>NUCLEOTIDE SEQUENCE [LARGE SCALE GENOMIC DNA]</scope>
    <source>
        <strain evidence="1">ACIP111625</strain>
    </source>
</reference>
<name>A0A3P5WGN6_9RHOB</name>
<protein>
    <submittedName>
        <fullName evidence="1">Uncharacterized protein</fullName>
    </submittedName>
</protein>
<sequence>MMIGTIIGEISTAMISRRYGISGLDRPSAASVPRQVDRIVAQKPMITEFFAAFTQEAFCHMSPHQEASRGACGACIPTVTSASYQRREYPSGSSASIFPVKVK</sequence>
<keyword evidence="2" id="KW-1185">Reference proteome</keyword>
<accession>A0A3P5WGN6</accession>
<gene>
    <name evidence="1" type="ORF">XINFAN_00010</name>
</gene>
<proteinExistence type="predicted"/>
<evidence type="ECO:0000313" key="1">
    <source>
        <dbReference type="EMBL" id="VDC18923.1"/>
    </source>
</evidence>
<organism evidence="1 2">
    <name type="scientific">Pseudogemmobacter humi</name>
    <dbReference type="NCBI Taxonomy" id="2483812"/>
    <lineage>
        <taxon>Bacteria</taxon>
        <taxon>Pseudomonadati</taxon>
        <taxon>Pseudomonadota</taxon>
        <taxon>Alphaproteobacteria</taxon>
        <taxon>Rhodobacterales</taxon>
        <taxon>Paracoccaceae</taxon>
        <taxon>Pseudogemmobacter</taxon>
    </lineage>
</organism>
<dbReference type="AlphaFoldDB" id="A0A3P5WGN6"/>
<evidence type="ECO:0000313" key="2">
    <source>
        <dbReference type="Proteomes" id="UP000277498"/>
    </source>
</evidence>
<dbReference type="EMBL" id="UXAW01000015">
    <property type="protein sequence ID" value="VDC18923.1"/>
    <property type="molecule type" value="Genomic_DNA"/>
</dbReference>
<dbReference type="Proteomes" id="UP000277498">
    <property type="component" value="Unassembled WGS sequence"/>
</dbReference>